<evidence type="ECO:0000256" key="2">
    <source>
        <dbReference type="ARBA" id="ARBA00023172"/>
    </source>
</evidence>
<dbReference type="SUPFAM" id="SSF53041">
    <property type="entry name" value="Resolvase-like"/>
    <property type="match status" value="1"/>
</dbReference>
<keyword evidence="1" id="KW-0238">DNA-binding</keyword>
<dbReference type="PROSITE" id="PS51736">
    <property type="entry name" value="RECOMBINASES_3"/>
    <property type="match status" value="1"/>
</dbReference>
<dbReference type="InterPro" id="IPR050639">
    <property type="entry name" value="SSR_resolvase"/>
</dbReference>
<keyword evidence="2" id="KW-0233">DNA recombination</keyword>
<dbReference type="Pfam" id="PF00239">
    <property type="entry name" value="Resolvase"/>
    <property type="match status" value="1"/>
</dbReference>
<dbReference type="PROSITE" id="PS51737">
    <property type="entry name" value="RECOMBINASE_DNA_BIND"/>
    <property type="match status" value="1"/>
</dbReference>
<sequence length="512" mass="57841">MTADGITDPRHLAFSYVRFSSEKQRQGASLERQTEAAQRWADENGYVLDKSLNLNDEAVSAFRGDNTTVGKLATFKALTEQRLIPQGSVLIVENLDRISRQSHRKAARVLEDILEAGVDVVTLQDGKRYTLKDLDEDPLTSIMIILTFSRAHEESLTKSKRVKDGWQRNLAKVKEGKRLRSRAIPSWLKLVGGVNAPLDNGHFEIIHEKAEVMRELFQRFADGETVWSIAKGFRDRDIKTPRGKTYASGNIYRLVSSKAPYGILEIGKGTKNDRTVIDQIEGYFPRIVDEDVQRRVMMRLQDMNRFKTKEAKALTSPKRKTHGILTGVIWSPEKAGGNRAVCRKGSDGSYAYVDGITRRWVAKREVIERPFLEGWPEIVIAYETDTTPELNDAEEALTAALTALEFAHRSGSERLVLAAQADVEEAQSELKELHRGQALALQEIPESLDGMEPWEANQVVRRLVERVNVVRGEQRQQRTEGGDGRVGKKVMLEVKLRNKVKVYLGDQELMFG</sequence>
<dbReference type="Gene3D" id="3.90.1750.20">
    <property type="entry name" value="Putative Large Serine Recombinase, Chain B, Domain 2"/>
    <property type="match status" value="1"/>
</dbReference>
<dbReference type="SMART" id="SM00857">
    <property type="entry name" value="Resolvase"/>
    <property type="match status" value="1"/>
</dbReference>
<comment type="caution">
    <text evidence="5">The sequence shown here is derived from an EMBL/GenBank/DDBJ whole genome shotgun (WGS) entry which is preliminary data.</text>
</comment>
<reference evidence="6" key="1">
    <citation type="journal article" date="2019" name="Int. J. Syst. Evol. Microbiol.">
        <title>The Global Catalogue of Microorganisms (GCM) 10K type strain sequencing project: providing services to taxonomists for standard genome sequencing and annotation.</title>
        <authorList>
            <consortium name="The Broad Institute Genomics Platform"/>
            <consortium name="The Broad Institute Genome Sequencing Center for Infectious Disease"/>
            <person name="Wu L."/>
            <person name="Ma J."/>
        </authorList>
    </citation>
    <scope>NUCLEOTIDE SEQUENCE [LARGE SCALE GENOMIC DNA]</scope>
    <source>
        <strain evidence="6">CCUG 55328</strain>
    </source>
</reference>
<dbReference type="Proteomes" id="UP001597151">
    <property type="component" value="Unassembled WGS sequence"/>
</dbReference>
<dbReference type="InterPro" id="IPR038109">
    <property type="entry name" value="DNA_bind_recomb_sf"/>
</dbReference>
<evidence type="ECO:0000259" key="3">
    <source>
        <dbReference type="PROSITE" id="PS51736"/>
    </source>
</evidence>
<dbReference type="CDD" id="cd00338">
    <property type="entry name" value="Ser_Recombinase"/>
    <property type="match status" value="1"/>
</dbReference>
<accession>A0ABW3TAC8</accession>
<evidence type="ECO:0000256" key="1">
    <source>
        <dbReference type="ARBA" id="ARBA00023125"/>
    </source>
</evidence>
<dbReference type="Gene3D" id="3.40.50.1390">
    <property type="entry name" value="Resolvase, N-terminal catalytic domain"/>
    <property type="match status" value="1"/>
</dbReference>
<dbReference type="PANTHER" id="PTHR30461">
    <property type="entry name" value="DNA-INVERTASE FROM LAMBDOID PROPHAGE"/>
    <property type="match status" value="1"/>
</dbReference>
<organism evidence="5 6">
    <name type="scientific">Seohaeicola saemankumensis</name>
    <dbReference type="NCBI Taxonomy" id="481181"/>
    <lineage>
        <taxon>Bacteria</taxon>
        <taxon>Pseudomonadati</taxon>
        <taxon>Pseudomonadota</taxon>
        <taxon>Alphaproteobacteria</taxon>
        <taxon>Rhodobacterales</taxon>
        <taxon>Roseobacteraceae</taxon>
        <taxon>Seohaeicola</taxon>
    </lineage>
</organism>
<proteinExistence type="predicted"/>
<dbReference type="Pfam" id="PF07508">
    <property type="entry name" value="Recombinase"/>
    <property type="match status" value="1"/>
</dbReference>
<evidence type="ECO:0000313" key="6">
    <source>
        <dbReference type="Proteomes" id="UP001597151"/>
    </source>
</evidence>
<name>A0ABW3TAC8_9RHOB</name>
<dbReference type="PANTHER" id="PTHR30461:SF2">
    <property type="entry name" value="SERINE RECOMBINASE PINE-RELATED"/>
    <property type="match status" value="1"/>
</dbReference>
<dbReference type="InterPro" id="IPR006119">
    <property type="entry name" value="Resolv_N"/>
</dbReference>
<dbReference type="InterPro" id="IPR036162">
    <property type="entry name" value="Resolvase-like_N_sf"/>
</dbReference>
<feature type="domain" description="Resolvase/invertase-type recombinase catalytic" evidence="3">
    <location>
        <begin position="12"/>
        <end position="173"/>
    </location>
</feature>
<dbReference type="EMBL" id="JBHTKR010000002">
    <property type="protein sequence ID" value="MFD1194028.1"/>
    <property type="molecule type" value="Genomic_DNA"/>
</dbReference>
<protein>
    <submittedName>
        <fullName evidence="5">Recombinase family protein</fullName>
    </submittedName>
</protein>
<evidence type="ECO:0000313" key="5">
    <source>
        <dbReference type="EMBL" id="MFD1194028.1"/>
    </source>
</evidence>
<keyword evidence="6" id="KW-1185">Reference proteome</keyword>
<feature type="domain" description="Recombinase" evidence="4">
    <location>
        <begin position="190"/>
        <end position="306"/>
    </location>
</feature>
<gene>
    <name evidence="5" type="ORF">ACFQ3C_05050</name>
</gene>
<dbReference type="RefSeq" id="WP_380789391.1">
    <property type="nucleotide sequence ID" value="NZ_JBHTKR010000002.1"/>
</dbReference>
<evidence type="ECO:0000259" key="4">
    <source>
        <dbReference type="PROSITE" id="PS51737"/>
    </source>
</evidence>
<dbReference type="InterPro" id="IPR011109">
    <property type="entry name" value="DNA_bind_recombinase_dom"/>
</dbReference>